<name>A0A0G1WA54_9BACT</name>
<dbReference type="STRING" id="1618665.UY55_C0001G0254"/>
<gene>
    <name evidence="1" type="ORF">UY55_C0001G0254</name>
</gene>
<organism evidence="1 2">
    <name type="scientific">Candidatus Jorgensenbacteria bacterium GW2011_GWB1_50_10</name>
    <dbReference type="NCBI Taxonomy" id="1618665"/>
    <lineage>
        <taxon>Bacteria</taxon>
        <taxon>Candidatus Joergenseniibacteriota</taxon>
    </lineage>
</organism>
<dbReference type="EMBL" id="LCQK01000001">
    <property type="protein sequence ID" value="KKW15500.1"/>
    <property type="molecule type" value="Genomic_DNA"/>
</dbReference>
<dbReference type="AlphaFoldDB" id="A0A0G1WA54"/>
<sequence>MGESEIEKEQPNFQTKLFLYRLKNAHMGVFEARQKSYSNWLSLLKNSNLLIA</sequence>
<comment type="caution">
    <text evidence="1">The sequence shown here is derived from an EMBL/GenBank/DDBJ whole genome shotgun (WGS) entry which is preliminary data.</text>
</comment>
<protein>
    <submittedName>
        <fullName evidence="1">Uncharacterized protein</fullName>
    </submittedName>
</protein>
<evidence type="ECO:0000313" key="2">
    <source>
        <dbReference type="Proteomes" id="UP000034224"/>
    </source>
</evidence>
<proteinExistence type="predicted"/>
<dbReference type="Proteomes" id="UP000034224">
    <property type="component" value="Unassembled WGS sequence"/>
</dbReference>
<reference evidence="1 2" key="1">
    <citation type="journal article" date="2015" name="Nature">
        <title>rRNA introns, odd ribosomes, and small enigmatic genomes across a large radiation of phyla.</title>
        <authorList>
            <person name="Brown C.T."/>
            <person name="Hug L.A."/>
            <person name="Thomas B.C."/>
            <person name="Sharon I."/>
            <person name="Castelle C.J."/>
            <person name="Singh A."/>
            <person name="Wilkins M.J."/>
            <person name="Williams K.H."/>
            <person name="Banfield J.F."/>
        </authorList>
    </citation>
    <scope>NUCLEOTIDE SEQUENCE [LARGE SCALE GENOMIC DNA]</scope>
</reference>
<evidence type="ECO:0000313" key="1">
    <source>
        <dbReference type="EMBL" id="KKW15500.1"/>
    </source>
</evidence>
<accession>A0A0G1WA54</accession>